<keyword evidence="2" id="KW-1185">Reference proteome</keyword>
<protein>
    <submittedName>
        <fullName evidence="1">Uncharacterized protein</fullName>
    </submittedName>
</protein>
<evidence type="ECO:0000313" key="2">
    <source>
        <dbReference type="Proteomes" id="UP000287033"/>
    </source>
</evidence>
<name>A0A401SVC9_CHIPU</name>
<comment type="caution">
    <text evidence="1">The sequence shown here is derived from an EMBL/GenBank/DDBJ whole genome shotgun (WGS) entry which is preliminary data.</text>
</comment>
<accession>A0A401SVC9</accession>
<gene>
    <name evidence="1" type="ORF">chiPu_0012796</name>
</gene>
<sequence>MHEWERAGACGRNEPIADSDGRLAAPIGREGGPWAVIDMRSALSARVQAPHSHESAARTADHVNLLGAFAKYHGDTARCLVELTETRLLSRICLSRTSSSNAILITGSLWSNKAKLNGEFGTRSNTV</sequence>
<reference evidence="1 2" key="1">
    <citation type="journal article" date="2018" name="Nat. Ecol. Evol.">
        <title>Shark genomes provide insights into elasmobranch evolution and the origin of vertebrates.</title>
        <authorList>
            <person name="Hara Y"/>
            <person name="Yamaguchi K"/>
            <person name="Onimaru K"/>
            <person name="Kadota M"/>
            <person name="Koyanagi M"/>
            <person name="Keeley SD"/>
            <person name="Tatsumi K"/>
            <person name="Tanaka K"/>
            <person name="Motone F"/>
            <person name="Kageyama Y"/>
            <person name="Nozu R"/>
            <person name="Adachi N"/>
            <person name="Nishimura O"/>
            <person name="Nakagawa R"/>
            <person name="Tanegashima C"/>
            <person name="Kiyatake I"/>
            <person name="Matsumoto R"/>
            <person name="Murakumo K"/>
            <person name="Nishida K"/>
            <person name="Terakita A"/>
            <person name="Kuratani S"/>
            <person name="Sato K"/>
            <person name="Hyodo S Kuraku.S."/>
        </authorList>
    </citation>
    <scope>NUCLEOTIDE SEQUENCE [LARGE SCALE GENOMIC DNA]</scope>
</reference>
<dbReference type="EMBL" id="BEZZ01000588">
    <property type="protein sequence ID" value="GCC34323.1"/>
    <property type="molecule type" value="Genomic_DNA"/>
</dbReference>
<proteinExistence type="predicted"/>
<dbReference type="Proteomes" id="UP000287033">
    <property type="component" value="Unassembled WGS sequence"/>
</dbReference>
<evidence type="ECO:0000313" key="1">
    <source>
        <dbReference type="EMBL" id="GCC34323.1"/>
    </source>
</evidence>
<dbReference type="AlphaFoldDB" id="A0A401SVC9"/>
<organism evidence="1 2">
    <name type="scientific">Chiloscyllium punctatum</name>
    <name type="common">Brownbanded bambooshark</name>
    <name type="synonym">Hemiscyllium punctatum</name>
    <dbReference type="NCBI Taxonomy" id="137246"/>
    <lineage>
        <taxon>Eukaryota</taxon>
        <taxon>Metazoa</taxon>
        <taxon>Chordata</taxon>
        <taxon>Craniata</taxon>
        <taxon>Vertebrata</taxon>
        <taxon>Chondrichthyes</taxon>
        <taxon>Elasmobranchii</taxon>
        <taxon>Galeomorphii</taxon>
        <taxon>Galeoidea</taxon>
        <taxon>Orectolobiformes</taxon>
        <taxon>Hemiscylliidae</taxon>
        <taxon>Chiloscyllium</taxon>
    </lineage>
</organism>